<dbReference type="GO" id="GO:0046872">
    <property type="term" value="F:metal ion binding"/>
    <property type="evidence" value="ECO:0007669"/>
    <property type="project" value="UniProtKB-KW"/>
</dbReference>
<proteinExistence type="predicted"/>
<dbReference type="KEGG" id="acae:HYG86_11995"/>
<keyword evidence="3" id="KW-0411">Iron-sulfur</keyword>
<evidence type="ECO:0000256" key="1">
    <source>
        <dbReference type="ARBA" id="ARBA00022723"/>
    </source>
</evidence>
<evidence type="ECO:0000313" key="5">
    <source>
        <dbReference type="EMBL" id="QNO15434.1"/>
    </source>
</evidence>
<dbReference type="PROSITE" id="PS00198">
    <property type="entry name" value="4FE4S_FER_1"/>
    <property type="match status" value="1"/>
</dbReference>
<gene>
    <name evidence="5" type="ORF">HYG86_11995</name>
</gene>
<dbReference type="GO" id="GO:0051536">
    <property type="term" value="F:iron-sulfur cluster binding"/>
    <property type="evidence" value="ECO:0007669"/>
    <property type="project" value="UniProtKB-KW"/>
</dbReference>
<evidence type="ECO:0000256" key="2">
    <source>
        <dbReference type="ARBA" id="ARBA00023004"/>
    </source>
</evidence>
<keyword evidence="6" id="KW-1185">Reference proteome</keyword>
<dbReference type="Gene3D" id="3.30.70.20">
    <property type="match status" value="1"/>
</dbReference>
<dbReference type="Proteomes" id="UP000516160">
    <property type="component" value="Chromosome"/>
</dbReference>
<dbReference type="Gene3D" id="3.40.50.360">
    <property type="match status" value="1"/>
</dbReference>
<keyword evidence="2" id="KW-0408">Iron</keyword>
<dbReference type="InterPro" id="IPR017896">
    <property type="entry name" value="4Fe4S_Fe-S-bd"/>
</dbReference>
<sequence length="257" mass="29093">MTTQIYYFTGTGNSLKVAKDIAREIGDCTLTRITSEVSAGELQCQSVRIGIIFPVYYYGLPIMVKKFIENFNTNPKNYIFAIATCGGSVGASMNQIEMLLSLKGLSLSAGFRIVMPDNFQLMYGPASETKQQKLFKQQESFTKDMVEIVRDNRLIPFREQGKYFTKVLGGIFSKTFNPKGKDQNFWTQQSCNGCGICGKVCPADNIEIIQGKPVWRNNCELCLGCMQWCPQKALQYKQGTVKRARYQHPEIKVKELY</sequence>
<evidence type="ECO:0000259" key="4">
    <source>
        <dbReference type="PROSITE" id="PS51379"/>
    </source>
</evidence>
<evidence type="ECO:0000256" key="3">
    <source>
        <dbReference type="ARBA" id="ARBA00023014"/>
    </source>
</evidence>
<dbReference type="SUPFAM" id="SSF54862">
    <property type="entry name" value="4Fe-4S ferredoxins"/>
    <property type="match status" value="1"/>
</dbReference>
<evidence type="ECO:0000313" key="6">
    <source>
        <dbReference type="Proteomes" id="UP000516160"/>
    </source>
</evidence>
<dbReference type="SUPFAM" id="SSF52218">
    <property type="entry name" value="Flavoproteins"/>
    <property type="match status" value="1"/>
</dbReference>
<dbReference type="EMBL" id="CP058559">
    <property type="protein sequence ID" value="QNO15434.1"/>
    <property type="molecule type" value="Genomic_DNA"/>
</dbReference>
<keyword evidence="1" id="KW-0479">Metal-binding</keyword>
<reference evidence="5 6" key="1">
    <citation type="submission" date="2020-07" db="EMBL/GenBank/DDBJ databases">
        <title>Alkalicella. sp. LB2 genome.</title>
        <authorList>
            <person name="Postec A."/>
            <person name="Quemeneur M."/>
        </authorList>
    </citation>
    <scope>NUCLEOTIDE SEQUENCE [LARGE SCALE GENOMIC DNA]</scope>
    <source>
        <strain evidence="5 6">LB2</strain>
    </source>
</reference>
<dbReference type="InterPro" id="IPR017900">
    <property type="entry name" value="4Fe4S_Fe_S_CS"/>
</dbReference>
<dbReference type="AlphaFoldDB" id="A0A7G9W9S2"/>
<dbReference type="NCBIfam" id="NF038196">
    <property type="entry name" value="ferrodoxin_EFR1"/>
    <property type="match status" value="1"/>
</dbReference>
<dbReference type="InterPro" id="IPR029039">
    <property type="entry name" value="Flavoprotein-like_sf"/>
</dbReference>
<dbReference type="PROSITE" id="PS51379">
    <property type="entry name" value="4FE4S_FER_2"/>
    <property type="match status" value="1"/>
</dbReference>
<feature type="domain" description="4Fe-4S ferredoxin-type" evidence="4">
    <location>
        <begin position="182"/>
        <end position="211"/>
    </location>
</feature>
<protein>
    <submittedName>
        <fullName evidence="5">4Fe-4S ferredoxin</fullName>
    </submittedName>
</protein>
<dbReference type="InterPro" id="IPR047964">
    <property type="entry name" value="EFR1-like"/>
</dbReference>
<dbReference type="RefSeq" id="WP_213165798.1">
    <property type="nucleotide sequence ID" value="NZ_CP058559.1"/>
</dbReference>
<organism evidence="5 6">
    <name type="scientific">Alkalicella caledoniensis</name>
    <dbReference type="NCBI Taxonomy" id="2731377"/>
    <lineage>
        <taxon>Bacteria</taxon>
        <taxon>Bacillati</taxon>
        <taxon>Bacillota</taxon>
        <taxon>Clostridia</taxon>
        <taxon>Eubacteriales</taxon>
        <taxon>Proteinivoracaceae</taxon>
        <taxon>Alkalicella</taxon>
    </lineage>
</organism>
<accession>A0A7G9W9S2</accession>
<name>A0A7G9W9S2_ALKCA</name>